<dbReference type="InterPro" id="IPR003509">
    <property type="entry name" value="UPF0102_YraN-like"/>
</dbReference>
<dbReference type="OrthoDB" id="9802516at2"/>
<dbReference type="PANTHER" id="PTHR34039">
    <property type="entry name" value="UPF0102 PROTEIN YRAN"/>
    <property type="match status" value="1"/>
</dbReference>
<gene>
    <name evidence="3" type="ORF">ESU54_01130</name>
</gene>
<dbReference type="GO" id="GO:0003676">
    <property type="term" value="F:nucleic acid binding"/>
    <property type="evidence" value="ECO:0007669"/>
    <property type="project" value="InterPro"/>
</dbReference>
<protein>
    <recommendedName>
        <fullName evidence="2">UPF0102 protein ESU54_01130</fullName>
    </recommendedName>
</protein>
<evidence type="ECO:0000313" key="4">
    <source>
        <dbReference type="Proteomes" id="UP000321497"/>
    </source>
</evidence>
<evidence type="ECO:0000256" key="1">
    <source>
        <dbReference type="ARBA" id="ARBA00006738"/>
    </source>
</evidence>
<comment type="caution">
    <text evidence="3">The sequence shown here is derived from an EMBL/GenBank/DDBJ whole genome shotgun (WGS) entry which is preliminary data.</text>
</comment>
<dbReference type="InterPro" id="IPR011335">
    <property type="entry name" value="Restrct_endonuc-II-like"/>
</dbReference>
<dbReference type="InterPro" id="IPR011856">
    <property type="entry name" value="tRNA_endonuc-like_dom_sf"/>
</dbReference>
<dbReference type="RefSeq" id="WP_111842948.1">
    <property type="nucleotide sequence ID" value="NZ_UEGI01000001.1"/>
</dbReference>
<dbReference type="Pfam" id="PF02021">
    <property type="entry name" value="UPF0102"/>
    <property type="match status" value="1"/>
</dbReference>
<dbReference type="NCBIfam" id="NF009150">
    <property type="entry name" value="PRK12497.1-3"/>
    <property type="match status" value="1"/>
</dbReference>
<dbReference type="PANTHER" id="PTHR34039:SF1">
    <property type="entry name" value="UPF0102 PROTEIN YRAN"/>
    <property type="match status" value="1"/>
</dbReference>
<accession>A0A5C6Z5C1</accession>
<dbReference type="Proteomes" id="UP000321497">
    <property type="component" value="Unassembled WGS sequence"/>
</dbReference>
<name>A0A5C6Z5C1_9FLAO</name>
<dbReference type="SUPFAM" id="SSF52980">
    <property type="entry name" value="Restriction endonuclease-like"/>
    <property type="match status" value="1"/>
</dbReference>
<evidence type="ECO:0000313" key="3">
    <source>
        <dbReference type="EMBL" id="TXD74826.1"/>
    </source>
</evidence>
<reference evidence="3 4" key="1">
    <citation type="submission" date="2019-08" db="EMBL/GenBank/DDBJ databases">
        <title>Genome of Aequorivita antarctica SW49 (type strain).</title>
        <authorList>
            <person name="Bowman J.P."/>
        </authorList>
    </citation>
    <scope>NUCLEOTIDE SEQUENCE [LARGE SCALE GENOMIC DNA]</scope>
    <source>
        <strain evidence="3 4">SW49</strain>
    </source>
</reference>
<organism evidence="3 4">
    <name type="scientific">Aequorivita antarctica</name>
    <dbReference type="NCBI Taxonomy" id="153266"/>
    <lineage>
        <taxon>Bacteria</taxon>
        <taxon>Pseudomonadati</taxon>
        <taxon>Bacteroidota</taxon>
        <taxon>Flavobacteriia</taxon>
        <taxon>Flavobacteriales</taxon>
        <taxon>Flavobacteriaceae</taxon>
        <taxon>Aequorivita</taxon>
    </lineage>
</organism>
<evidence type="ECO:0000256" key="2">
    <source>
        <dbReference type="HAMAP-Rule" id="MF_00048"/>
    </source>
</evidence>
<dbReference type="Gene3D" id="3.40.1350.10">
    <property type="match status" value="1"/>
</dbReference>
<proteinExistence type="inferred from homology"/>
<comment type="similarity">
    <text evidence="1 2">Belongs to the UPF0102 family.</text>
</comment>
<keyword evidence="4" id="KW-1185">Reference proteome</keyword>
<dbReference type="EMBL" id="VORT01000001">
    <property type="protein sequence ID" value="TXD74826.1"/>
    <property type="molecule type" value="Genomic_DNA"/>
</dbReference>
<sequence length="120" mass="13939">MATHNELGKIGEEIAAQYLLRSGYKILRRNFFFDKAEIDIIAQKEEDTLVIVEVKTRNSDFFGDPQSFVTPAKIKLLVKAANEYIVSNELDVEVRFDIIAILKNQKVEKLEHFENAFYHF</sequence>
<dbReference type="CDD" id="cd20736">
    <property type="entry name" value="PoNe_Nuclease"/>
    <property type="match status" value="1"/>
</dbReference>
<dbReference type="HAMAP" id="MF_00048">
    <property type="entry name" value="UPF0102"/>
    <property type="match status" value="1"/>
</dbReference>
<dbReference type="AlphaFoldDB" id="A0A5C6Z5C1"/>